<feature type="transmembrane region" description="Helical" evidence="6">
    <location>
        <begin position="253"/>
        <end position="274"/>
    </location>
</feature>
<feature type="transmembrane region" description="Helical" evidence="6">
    <location>
        <begin position="378"/>
        <end position="401"/>
    </location>
</feature>
<dbReference type="InterPro" id="IPR050189">
    <property type="entry name" value="MFS_Efflux_Transporters"/>
</dbReference>
<proteinExistence type="predicted"/>
<comment type="subcellular location">
    <subcellularLocation>
        <location evidence="1">Cell membrane</location>
        <topology evidence="1">Multi-pass membrane protein</topology>
    </subcellularLocation>
</comment>
<dbReference type="InterPro" id="IPR036259">
    <property type="entry name" value="MFS_trans_sf"/>
</dbReference>
<feature type="transmembrane region" description="Helical" evidence="6">
    <location>
        <begin position="85"/>
        <end position="105"/>
    </location>
</feature>
<feature type="transmembrane region" description="Helical" evidence="6">
    <location>
        <begin position="12"/>
        <end position="29"/>
    </location>
</feature>
<feature type="transmembrane region" description="Helical" evidence="6">
    <location>
        <begin position="49"/>
        <end position="73"/>
    </location>
</feature>
<feature type="transmembrane region" description="Helical" evidence="6">
    <location>
        <begin position="111"/>
        <end position="131"/>
    </location>
</feature>
<dbReference type="InterPro" id="IPR020846">
    <property type="entry name" value="MFS_dom"/>
</dbReference>
<dbReference type="Pfam" id="PF07690">
    <property type="entry name" value="MFS_1"/>
    <property type="match status" value="1"/>
</dbReference>
<evidence type="ECO:0000256" key="2">
    <source>
        <dbReference type="ARBA" id="ARBA00022475"/>
    </source>
</evidence>
<evidence type="ECO:0000256" key="4">
    <source>
        <dbReference type="ARBA" id="ARBA00022989"/>
    </source>
</evidence>
<dbReference type="SUPFAM" id="SSF103473">
    <property type="entry name" value="MFS general substrate transporter"/>
    <property type="match status" value="1"/>
</dbReference>
<sequence length="501" mass="52313">MTPANGSFQWRIAVVLLPFAAGFYLSYLFRTINAVIADQLARELGLGSAQLGLLTSAYFLTMAAAQLPVGVLLDRHGPRSVQSACLVVAAAGAAVFAMSSGLFGLMLGRALIGLGVGTALMSGVKAIALWFPRERQATMNGWLLMLGALGAVTATAPAQALADSIGWRNLLGLLSAVTVVLAVMMALIVPEPQALGRRQPHGPATLQRIMLDPRFLRLAPLSALCIGTAWSMQSLWAAAWLARVDGLPRAAVVQHLLVMALALAVGGLLLGWSADRLRRAGHPVEVLFGGIALLSIACQLALVVGIDLPSYLIWSVVGAVGSATVLSYAILAGYFPKEISGQANGALNLLHVGAAFGLQAATGFIIDLWPPEATGPPVVAYRVAFGATAGLELAALVWFIVSAPLTRPTTYLAGRSVQNRPILAPSQTTAYARAQLVFARRVAAARGQARNWRVAALGSAAVCAVVAVKVVTGVMTNPAVPHVIEVDAPARRKSQLLFTVP</sequence>
<name>L7VUU1_9BACT</name>
<feature type="domain" description="Major facilitator superfamily (MFS) profile" evidence="7">
    <location>
        <begin position="14"/>
        <end position="407"/>
    </location>
</feature>
<dbReference type="GO" id="GO:0022857">
    <property type="term" value="F:transmembrane transporter activity"/>
    <property type="evidence" value="ECO:0007669"/>
    <property type="project" value="InterPro"/>
</dbReference>
<dbReference type="Gene3D" id="1.20.1250.20">
    <property type="entry name" value="MFS general substrate transporter like domains"/>
    <property type="match status" value="1"/>
</dbReference>
<feature type="transmembrane region" description="Helical" evidence="6">
    <location>
        <begin position="286"/>
        <end position="306"/>
    </location>
</feature>
<evidence type="ECO:0000256" key="6">
    <source>
        <dbReference type="SAM" id="Phobius"/>
    </source>
</evidence>
<evidence type="ECO:0000256" key="5">
    <source>
        <dbReference type="ARBA" id="ARBA00023136"/>
    </source>
</evidence>
<dbReference type="InterPro" id="IPR011701">
    <property type="entry name" value="MFS"/>
</dbReference>
<feature type="transmembrane region" description="Helical" evidence="6">
    <location>
        <begin position="312"/>
        <end position="335"/>
    </location>
</feature>
<dbReference type="AlphaFoldDB" id="L7VUU1"/>
<feature type="transmembrane region" description="Helical" evidence="6">
    <location>
        <begin position="143"/>
        <end position="161"/>
    </location>
</feature>
<feature type="transmembrane region" description="Helical" evidence="6">
    <location>
        <begin position="218"/>
        <end position="241"/>
    </location>
</feature>
<feature type="transmembrane region" description="Helical" evidence="6">
    <location>
        <begin position="167"/>
        <end position="189"/>
    </location>
</feature>
<reference evidence="8" key="1">
    <citation type="submission" date="2012-09" db="EMBL/GenBank/DDBJ databases">
        <title>Metagenomic Characterization of a Microbial Community in Wastewater Detects High Levels of Antibiotic Resistance.</title>
        <authorList>
            <person name="Abrams M."/>
            <person name="Caldwell A."/>
            <person name="Vandaei E."/>
            <person name="Lee W."/>
            <person name="Perrott J."/>
            <person name="Khan S.Y."/>
            <person name="Ta J."/>
            <person name="Romero D."/>
            <person name="Nguyen V."/>
            <person name="Pourmand N."/>
            <person name="Ouverney C.C."/>
        </authorList>
    </citation>
    <scope>NUCLEOTIDE SEQUENCE</scope>
</reference>
<accession>L7VUU1</accession>
<evidence type="ECO:0000259" key="7">
    <source>
        <dbReference type="PROSITE" id="PS50850"/>
    </source>
</evidence>
<dbReference type="PANTHER" id="PTHR43124">
    <property type="entry name" value="PURINE EFFLUX PUMP PBUE"/>
    <property type="match status" value="1"/>
</dbReference>
<keyword evidence="3 6" id="KW-0812">Transmembrane</keyword>
<dbReference type="PANTHER" id="PTHR43124:SF3">
    <property type="entry name" value="CHLORAMPHENICOL EFFLUX PUMP RV0191"/>
    <property type="match status" value="1"/>
</dbReference>
<evidence type="ECO:0000256" key="1">
    <source>
        <dbReference type="ARBA" id="ARBA00004651"/>
    </source>
</evidence>
<dbReference type="GO" id="GO:0005886">
    <property type="term" value="C:plasma membrane"/>
    <property type="evidence" value="ECO:0007669"/>
    <property type="project" value="UniProtKB-SubCell"/>
</dbReference>
<organism evidence="8">
    <name type="scientific">uncultured bacterium A1Q1_fos_75</name>
    <dbReference type="NCBI Taxonomy" id="1256589"/>
    <lineage>
        <taxon>Bacteria</taxon>
        <taxon>environmental samples</taxon>
    </lineage>
</organism>
<feature type="transmembrane region" description="Helical" evidence="6">
    <location>
        <begin position="347"/>
        <end position="366"/>
    </location>
</feature>
<protein>
    <submittedName>
        <fullName evidence="8">Putative membrane protein</fullName>
    </submittedName>
</protein>
<evidence type="ECO:0000256" key="3">
    <source>
        <dbReference type="ARBA" id="ARBA00022692"/>
    </source>
</evidence>
<dbReference type="PROSITE" id="PS50850">
    <property type="entry name" value="MFS"/>
    <property type="match status" value="1"/>
</dbReference>
<dbReference type="EMBL" id="JX649866">
    <property type="protein sequence ID" value="AGC71244.1"/>
    <property type="molecule type" value="Genomic_DNA"/>
</dbReference>
<evidence type="ECO:0000313" key="8">
    <source>
        <dbReference type="EMBL" id="AGC71244.1"/>
    </source>
</evidence>
<keyword evidence="4 6" id="KW-1133">Transmembrane helix</keyword>
<keyword evidence="2" id="KW-1003">Cell membrane</keyword>
<keyword evidence="5 6" id="KW-0472">Membrane</keyword>